<evidence type="ECO:0000256" key="1">
    <source>
        <dbReference type="ARBA" id="ARBA00022723"/>
    </source>
</evidence>
<keyword evidence="3" id="KW-0520">NAD</keyword>
<keyword evidence="2 4" id="KW-0560">Oxidoreductase</keyword>
<proteinExistence type="predicted"/>
<protein>
    <submittedName>
        <fullName evidence="4">4-hydroxythreonine-4-phosphate dehydrogenase</fullName>
        <ecNumber evidence="4">1.1.1.262</ecNumber>
    </submittedName>
</protein>
<gene>
    <name evidence="4" type="ORF">FHR24_000911</name>
</gene>
<dbReference type="RefSeq" id="WP_167184498.1">
    <property type="nucleotide sequence ID" value="NZ_JAASQL010000001.1"/>
</dbReference>
<dbReference type="GO" id="GO:0050570">
    <property type="term" value="F:4-hydroxythreonine-4-phosphate dehydrogenase activity"/>
    <property type="evidence" value="ECO:0007669"/>
    <property type="project" value="UniProtKB-EC"/>
</dbReference>
<accession>A0ABX0U6P9</accession>
<dbReference type="EMBL" id="JAASQL010000001">
    <property type="protein sequence ID" value="NIJ44472.1"/>
    <property type="molecule type" value="Genomic_DNA"/>
</dbReference>
<dbReference type="Gene3D" id="3.40.718.10">
    <property type="entry name" value="Isopropylmalate Dehydrogenase"/>
    <property type="match status" value="1"/>
</dbReference>
<dbReference type="PANTHER" id="PTHR30004">
    <property type="entry name" value="4-HYDROXYTHREONINE-4-PHOSPHATE DEHYDROGENASE"/>
    <property type="match status" value="1"/>
</dbReference>
<keyword evidence="1" id="KW-0479">Metal-binding</keyword>
<organism evidence="4 5">
    <name type="scientific">Wenyingzhuangia heitensis</name>
    <dbReference type="NCBI Taxonomy" id="1487859"/>
    <lineage>
        <taxon>Bacteria</taxon>
        <taxon>Pseudomonadati</taxon>
        <taxon>Bacteroidota</taxon>
        <taxon>Flavobacteriia</taxon>
        <taxon>Flavobacteriales</taxon>
        <taxon>Flavobacteriaceae</taxon>
        <taxon>Wenyingzhuangia</taxon>
    </lineage>
</organism>
<dbReference type="SUPFAM" id="SSF53659">
    <property type="entry name" value="Isocitrate/Isopropylmalate dehydrogenase-like"/>
    <property type="match status" value="1"/>
</dbReference>
<reference evidence="4 5" key="1">
    <citation type="submission" date="2020-03" db="EMBL/GenBank/DDBJ databases">
        <title>Genomic Encyclopedia of Type Strains, Phase IV (KMG-IV): sequencing the most valuable type-strain genomes for metagenomic binning, comparative biology and taxonomic classification.</title>
        <authorList>
            <person name="Goeker M."/>
        </authorList>
    </citation>
    <scope>NUCLEOTIDE SEQUENCE [LARGE SCALE GENOMIC DNA]</scope>
    <source>
        <strain evidence="4 5">DSM 101599</strain>
    </source>
</reference>
<evidence type="ECO:0000256" key="2">
    <source>
        <dbReference type="ARBA" id="ARBA00023002"/>
    </source>
</evidence>
<sequence>MTDNRVIRIGISIGDLNGIGIELILKTFEDKRMYELCTPVIFASDKSIAYYKKELKYNYPTHSVRELSKIEEGKLNVVNVWNDAVQIQAGVPTETSGQKAFQSLEAATNALQENIVDVLLTAPISKDNIQSADFNFPGHTEYLESKIDGDSLMILMSDDIKIGLVTGHIPVSKVSETLTKELICKKIDIMYQSLIQDFGIRRPKIAVLGLNPHCGDNGVIGNEDAELIQPILTEYQEKGQLVYGPYAADGFFGNQSYTKFDGVISMYHDQGLVGFKAISFGKGVNFTAGLEKIRVSPDHGTAFDLAGKGIANESSFKEALQQGISIAKKRFEYQELKTNPLKIKKQ</sequence>
<evidence type="ECO:0000313" key="4">
    <source>
        <dbReference type="EMBL" id="NIJ44472.1"/>
    </source>
</evidence>
<name>A0ABX0U6P9_9FLAO</name>
<dbReference type="PANTHER" id="PTHR30004:SF6">
    <property type="entry name" value="D-THREONATE 4-PHOSPHATE DEHYDROGENASE"/>
    <property type="match status" value="1"/>
</dbReference>
<dbReference type="NCBIfam" id="TIGR00557">
    <property type="entry name" value="pdxA"/>
    <property type="match status" value="1"/>
</dbReference>
<evidence type="ECO:0000313" key="5">
    <source>
        <dbReference type="Proteomes" id="UP000745859"/>
    </source>
</evidence>
<dbReference type="Pfam" id="PF04166">
    <property type="entry name" value="PdxA"/>
    <property type="match status" value="1"/>
</dbReference>
<keyword evidence="5" id="KW-1185">Reference proteome</keyword>
<dbReference type="InterPro" id="IPR005255">
    <property type="entry name" value="PdxA_fam"/>
</dbReference>
<dbReference type="EC" id="1.1.1.262" evidence="4"/>
<evidence type="ECO:0000256" key="3">
    <source>
        <dbReference type="ARBA" id="ARBA00023027"/>
    </source>
</evidence>
<dbReference type="Proteomes" id="UP000745859">
    <property type="component" value="Unassembled WGS sequence"/>
</dbReference>
<comment type="caution">
    <text evidence="4">The sequence shown here is derived from an EMBL/GenBank/DDBJ whole genome shotgun (WGS) entry which is preliminary data.</text>
</comment>